<feature type="domain" description="Calpain catalytic" evidence="5">
    <location>
        <begin position="85"/>
        <end position="218"/>
    </location>
</feature>
<protein>
    <recommendedName>
        <fullName evidence="5">Calpain catalytic domain-containing protein</fullName>
    </recommendedName>
</protein>
<keyword evidence="2" id="KW-0645">Protease</keyword>
<gene>
    <name evidence="6" type="ORF">POCTA_138.1.T1000204</name>
</gene>
<evidence type="ECO:0000256" key="1">
    <source>
        <dbReference type="ARBA" id="ARBA00007623"/>
    </source>
</evidence>
<reference evidence="6" key="1">
    <citation type="submission" date="2021-01" db="EMBL/GenBank/DDBJ databases">
        <authorList>
            <consortium name="Genoscope - CEA"/>
            <person name="William W."/>
        </authorList>
    </citation>
    <scope>NUCLEOTIDE SEQUENCE</scope>
</reference>
<dbReference type="GO" id="GO:0006508">
    <property type="term" value="P:proteolysis"/>
    <property type="evidence" value="ECO:0007669"/>
    <property type="project" value="UniProtKB-KW"/>
</dbReference>
<sequence>MQYENREIYENAINSFNEADIKEFQLKYFKTSNNLELHSLSYLEIQNSYYADNNLMASEFYNSPQLINAFNIAQYKMNNLKLLFEQRDTNLFGVWLWKQGEQLLIYVDDLIPCKASGDNYEMATVTSKYRWPIILEKAIGKLLGFEYESFNLISNDSTEFYLQMITGSETYEQEFQTIEELQKKIKANQEIYYVKYKQDSKTIAAVISFNKNNQQENVNLIQLIAPNEESVFKKGKQKHESSCYLTWEEFKQNFESIYVVPWKDDYKYRVNTITLKNPIERKSDFIEHTYCYKFKISEPANYQLTLWQNDILIDTGKIEVKDQKLKNQLGLIRMLVFQELDQKQYKFVDGNTDFQNCISINSTLEKGEYCVVCQGYFNYFSNYTEKQKEEQFKLNLSMTGLNLNFNINPDNLDEQKQIKLITSLIKAKSQQGKKRSFDSIGQPYIKVTTNKNYGFLYFYYENRGTMDIKEEIEFKEMGYLVKYQSLQKQNTDLVVVKHNNFEILLYTLNPKIIFSQDRAKFQLQYKHKIINDFQQSAVINQNAQNQQVEWINTIIKHKNTQIISCDNVVAYINQHHQGVIILYQNISEKQIKVSTIFGQLENLTLAQKENFIVDEMKISFSAQPLSNIVMLFDITEGINYCFQMKLICSQDL</sequence>
<dbReference type="PANTHER" id="PTHR10183">
    <property type="entry name" value="CALPAIN"/>
    <property type="match status" value="1"/>
</dbReference>
<dbReference type="PANTHER" id="PTHR10183:SF379">
    <property type="entry name" value="CALPAIN-5"/>
    <property type="match status" value="1"/>
</dbReference>
<dbReference type="Proteomes" id="UP000683925">
    <property type="component" value="Unassembled WGS sequence"/>
</dbReference>
<proteinExistence type="inferred from homology"/>
<dbReference type="GO" id="GO:0004198">
    <property type="term" value="F:calcium-dependent cysteine-type endopeptidase activity"/>
    <property type="evidence" value="ECO:0007669"/>
    <property type="project" value="InterPro"/>
</dbReference>
<dbReference type="Pfam" id="PF00648">
    <property type="entry name" value="Peptidase_C2"/>
    <property type="match status" value="1"/>
</dbReference>
<keyword evidence="3" id="KW-0378">Hydrolase</keyword>
<dbReference type="OrthoDB" id="304790at2759"/>
<evidence type="ECO:0000313" key="7">
    <source>
        <dbReference type="Proteomes" id="UP000683925"/>
    </source>
</evidence>
<dbReference type="AlphaFoldDB" id="A0A8S1WPC3"/>
<evidence type="ECO:0000256" key="2">
    <source>
        <dbReference type="ARBA" id="ARBA00022670"/>
    </source>
</evidence>
<dbReference type="InterPro" id="IPR022684">
    <property type="entry name" value="Calpain_cysteine_protease"/>
</dbReference>
<comment type="caution">
    <text evidence="6">The sequence shown here is derived from an EMBL/GenBank/DDBJ whole genome shotgun (WGS) entry which is preliminary data.</text>
</comment>
<evidence type="ECO:0000313" key="6">
    <source>
        <dbReference type="EMBL" id="CAD8191814.1"/>
    </source>
</evidence>
<dbReference type="InterPro" id="IPR001300">
    <property type="entry name" value="Peptidase_C2_calpain_cat"/>
</dbReference>
<dbReference type="OMA" id="HESSCYL"/>
<keyword evidence="7" id="KW-1185">Reference proteome</keyword>
<accession>A0A8S1WPC3</accession>
<keyword evidence="4" id="KW-0788">Thiol protease</keyword>
<evidence type="ECO:0000256" key="4">
    <source>
        <dbReference type="ARBA" id="ARBA00022807"/>
    </source>
</evidence>
<evidence type="ECO:0000259" key="5">
    <source>
        <dbReference type="Pfam" id="PF00648"/>
    </source>
</evidence>
<evidence type="ECO:0000256" key="3">
    <source>
        <dbReference type="ARBA" id="ARBA00022801"/>
    </source>
</evidence>
<organism evidence="6 7">
    <name type="scientific">Paramecium octaurelia</name>
    <dbReference type="NCBI Taxonomy" id="43137"/>
    <lineage>
        <taxon>Eukaryota</taxon>
        <taxon>Sar</taxon>
        <taxon>Alveolata</taxon>
        <taxon>Ciliophora</taxon>
        <taxon>Intramacronucleata</taxon>
        <taxon>Oligohymenophorea</taxon>
        <taxon>Peniculida</taxon>
        <taxon>Parameciidae</taxon>
        <taxon>Paramecium</taxon>
    </lineage>
</organism>
<dbReference type="EMBL" id="CAJJDP010000100">
    <property type="protein sequence ID" value="CAD8191814.1"/>
    <property type="molecule type" value="Genomic_DNA"/>
</dbReference>
<name>A0A8S1WPC3_PAROT</name>
<comment type="similarity">
    <text evidence="1">Belongs to the peptidase C2 family.</text>
</comment>